<reference evidence="2 3" key="1">
    <citation type="submission" date="2019-07" db="EMBL/GenBank/DDBJ databases">
        <title>Whole genome shotgun sequence of Pseudonocardia sulfidoxydans NBRC 16205.</title>
        <authorList>
            <person name="Hosoyama A."/>
            <person name="Uohara A."/>
            <person name="Ohji S."/>
            <person name="Ichikawa N."/>
        </authorList>
    </citation>
    <scope>NUCLEOTIDE SEQUENCE [LARGE SCALE GENOMIC DNA]</scope>
    <source>
        <strain evidence="2 3">NBRC 16205</strain>
    </source>
</reference>
<dbReference type="EMBL" id="BJVJ01000035">
    <property type="protein sequence ID" value="GEL24499.1"/>
    <property type="molecule type" value="Genomic_DNA"/>
</dbReference>
<evidence type="ECO:0000313" key="2">
    <source>
        <dbReference type="EMBL" id="GEL24499.1"/>
    </source>
</evidence>
<accession>A0A511DI69</accession>
<organism evidence="2 3">
    <name type="scientific">Pseudonocardia sulfidoxydans NBRC 16205</name>
    <dbReference type="NCBI Taxonomy" id="1223511"/>
    <lineage>
        <taxon>Bacteria</taxon>
        <taxon>Bacillati</taxon>
        <taxon>Actinomycetota</taxon>
        <taxon>Actinomycetes</taxon>
        <taxon>Pseudonocardiales</taxon>
        <taxon>Pseudonocardiaceae</taxon>
        <taxon>Pseudonocardia</taxon>
    </lineage>
</organism>
<feature type="region of interest" description="Disordered" evidence="1">
    <location>
        <begin position="37"/>
        <end position="58"/>
    </location>
</feature>
<proteinExistence type="predicted"/>
<dbReference type="OrthoDB" id="8771597at2"/>
<evidence type="ECO:0000256" key="1">
    <source>
        <dbReference type="SAM" id="MobiDB-lite"/>
    </source>
</evidence>
<feature type="region of interest" description="Disordered" evidence="1">
    <location>
        <begin position="343"/>
        <end position="381"/>
    </location>
</feature>
<sequence>MLFPRPHRRPSALAVTSRTRTAVVLLATLAVVVAGCSGSGGGDQTPTTTNAPADADKIPADITGPDGSRLFTGAGNPWTTPVPDDTAPVAGSDRYVQKLLTERPLVSVSGWTIPVYDADAATPKYTVTASEDHTGHGGWILPDVPVPANAKPDPQEDGHMVVVDRQANCLYEFWQARKEGSGWGASWINATPADGDGIYPDGISARAAGISAGAGLIWPQELAAGEIDHALVFAYPYTRSGGPVAPATSSDGTTDGADALPEGARLRLDPSIDVDSLGLPPAQTVIAKALQKYGMILADTSGGFTLYAASPQSFESFPYPQSWTHDLWKDVSDIPFDALQVVDDGPQFDKHDGPPITNRCNQAVQQPPLQDDGGGDGGDDD</sequence>
<dbReference type="Proteomes" id="UP000321685">
    <property type="component" value="Unassembled WGS sequence"/>
</dbReference>
<evidence type="ECO:0000313" key="3">
    <source>
        <dbReference type="Proteomes" id="UP000321685"/>
    </source>
</evidence>
<protein>
    <submittedName>
        <fullName evidence="2">Uncharacterized protein</fullName>
    </submittedName>
</protein>
<dbReference type="RefSeq" id="WP_147109489.1">
    <property type="nucleotide sequence ID" value="NZ_BJVJ01000035.1"/>
</dbReference>
<keyword evidence="3" id="KW-1185">Reference proteome</keyword>
<comment type="caution">
    <text evidence="2">The sequence shown here is derived from an EMBL/GenBank/DDBJ whole genome shotgun (WGS) entry which is preliminary data.</text>
</comment>
<name>A0A511DI69_9PSEU</name>
<feature type="compositionally biased region" description="Polar residues" evidence="1">
    <location>
        <begin position="358"/>
        <end position="368"/>
    </location>
</feature>
<gene>
    <name evidence="2" type="ORF">PSU4_34530</name>
</gene>
<dbReference type="AlphaFoldDB" id="A0A511DI69"/>